<evidence type="ECO:0000313" key="5">
    <source>
        <dbReference type="Proteomes" id="UP000070394"/>
    </source>
</evidence>
<gene>
    <name evidence="4" type="ORF">HMPREF1866_02678</name>
</gene>
<evidence type="ECO:0000313" key="4">
    <source>
        <dbReference type="EMBL" id="KXB53150.1"/>
    </source>
</evidence>
<dbReference type="Proteomes" id="UP000070394">
    <property type="component" value="Unassembled WGS sequence"/>
</dbReference>
<dbReference type="PANTHER" id="PTHR43278">
    <property type="entry name" value="NAD(P)H-DEPENDENT FMN-CONTAINING OXIDOREDUCTASE YWQN-RELATED"/>
    <property type="match status" value="1"/>
</dbReference>
<evidence type="ECO:0000259" key="3">
    <source>
        <dbReference type="Pfam" id="PF03358"/>
    </source>
</evidence>
<name>A0A133ZCI0_9FIRM</name>
<dbReference type="EMBL" id="LSDA01000141">
    <property type="protein sequence ID" value="KXB53150.1"/>
    <property type="molecule type" value="Genomic_DNA"/>
</dbReference>
<dbReference type="PATRIC" id="fig|467210.3.peg.2654"/>
<dbReference type="PANTHER" id="PTHR43278:SF4">
    <property type="entry name" value="NAD(P)H-DEPENDENT FMN-CONTAINING OXIDOREDUCTASE YWQN-RELATED"/>
    <property type="match status" value="1"/>
</dbReference>
<dbReference type="InterPro" id="IPR005025">
    <property type="entry name" value="FMN_Rdtase-like_dom"/>
</dbReference>
<organism evidence="4 5">
    <name type="scientific">Lachnoanaerobaculum saburreum</name>
    <dbReference type="NCBI Taxonomy" id="467210"/>
    <lineage>
        <taxon>Bacteria</taxon>
        <taxon>Bacillati</taxon>
        <taxon>Bacillota</taxon>
        <taxon>Clostridia</taxon>
        <taxon>Lachnospirales</taxon>
        <taxon>Lachnospiraceae</taxon>
        <taxon>Lachnoanaerobaculum</taxon>
    </lineage>
</organism>
<protein>
    <submittedName>
        <fullName evidence="4">Flavin reductase</fullName>
    </submittedName>
</protein>
<dbReference type="GO" id="GO:0016491">
    <property type="term" value="F:oxidoreductase activity"/>
    <property type="evidence" value="ECO:0007669"/>
    <property type="project" value="InterPro"/>
</dbReference>
<keyword evidence="2" id="KW-0288">FMN</keyword>
<keyword evidence="5" id="KW-1185">Reference proteome</keyword>
<keyword evidence="1" id="KW-0285">Flavoprotein</keyword>
<feature type="domain" description="NADPH-dependent FMN reductase-like" evidence="3">
    <location>
        <begin position="37"/>
        <end position="193"/>
    </location>
</feature>
<comment type="caution">
    <text evidence="4">The sequence shown here is derived from an EMBL/GenBank/DDBJ whole genome shotgun (WGS) entry which is preliminary data.</text>
</comment>
<evidence type="ECO:0000256" key="1">
    <source>
        <dbReference type="ARBA" id="ARBA00022630"/>
    </source>
</evidence>
<proteinExistence type="predicted"/>
<dbReference type="AlphaFoldDB" id="A0A133ZCI0"/>
<dbReference type="STRING" id="467210.HMPREF1866_02678"/>
<dbReference type="InterPro" id="IPR029039">
    <property type="entry name" value="Flavoprotein-like_sf"/>
</dbReference>
<dbReference type="SUPFAM" id="SSF52218">
    <property type="entry name" value="Flavoproteins"/>
    <property type="match status" value="1"/>
</dbReference>
<sequence length="246" mass="27587">MNQIVLIIKHSLHLLFKQAYTIIIHYKFAWISGGKSMKVLFVNGSSHKNGTTMQAVKEMQKVFESQSIETEVIQLGNKPIQDCIQCGYCYTHAKCVFNDDVNEFIEKAKEADGFIFATPVYYAHPSGRILSFLDRVFYAAGGIEENPFKFKPGASVAVARRGGTTASFDVLNKYFGISQMPIAGSTYWNISHGAVAEDAAKDLEGMQTMRNLAKNMIWMMRSFALAKENGIPYPDTKKDAHTNFIR</sequence>
<dbReference type="InterPro" id="IPR051796">
    <property type="entry name" value="ISF_SsuE-like"/>
</dbReference>
<reference evidence="5" key="1">
    <citation type="submission" date="2016-01" db="EMBL/GenBank/DDBJ databases">
        <authorList>
            <person name="Mitreva M."/>
            <person name="Pepin K.H."/>
            <person name="Mihindukulasuriya K.A."/>
            <person name="Fulton R."/>
            <person name="Fronick C."/>
            <person name="O'Laughlin M."/>
            <person name="Miner T."/>
            <person name="Herter B."/>
            <person name="Rosa B.A."/>
            <person name="Cordes M."/>
            <person name="Tomlinson C."/>
            <person name="Wollam A."/>
            <person name="Palsikar V.B."/>
            <person name="Mardis E.R."/>
            <person name="Wilson R.K."/>
        </authorList>
    </citation>
    <scope>NUCLEOTIDE SEQUENCE [LARGE SCALE GENOMIC DNA]</scope>
    <source>
        <strain evidence="5">DNF00896</strain>
    </source>
</reference>
<dbReference type="Pfam" id="PF03358">
    <property type="entry name" value="FMN_red"/>
    <property type="match status" value="1"/>
</dbReference>
<dbReference type="Gene3D" id="3.40.50.360">
    <property type="match status" value="1"/>
</dbReference>
<accession>A0A133ZCI0</accession>
<evidence type="ECO:0000256" key="2">
    <source>
        <dbReference type="ARBA" id="ARBA00022643"/>
    </source>
</evidence>